<reference evidence="2 3" key="1">
    <citation type="submission" date="2019-10" db="EMBL/GenBank/DDBJ databases">
        <title>Description of Paenibacillus pedi sp. nov.</title>
        <authorList>
            <person name="Carlier A."/>
            <person name="Qi S."/>
        </authorList>
    </citation>
    <scope>NUCLEOTIDE SEQUENCE [LARGE SCALE GENOMIC DNA]</scope>
    <source>
        <strain evidence="2 3">LMG 31457</strain>
    </source>
</reference>
<proteinExistence type="predicted"/>
<organism evidence="2 3">
    <name type="scientific">Paenibacillus planticolens</name>
    <dbReference type="NCBI Taxonomy" id="2654976"/>
    <lineage>
        <taxon>Bacteria</taxon>
        <taxon>Bacillati</taxon>
        <taxon>Bacillota</taxon>
        <taxon>Bacilli</taxon>
        <taxon>Bacillales</taxon>
        <taxon>Paenibacillaceae</taxon>
        <taxon>Paenibacillus</taxon>
    </lineage>
</organism>
<dbReference type="RefSeq" id="WP_171685378.1">
    <property type="nucleotide sequence ID" value="NZ_WHNZ01000045.1"/>
</dbReference>
<evidence type="ECO:0000256" key="1">
    <source>
        <dbReference type="SAM" id="MobiDB-lite"/>
    </source>
</evidence>
<dbReference type="Proteomes" id="UP000618579">
    <property type="component" value="Unassembled WGS sequence"/>
</dbReference>
<gene>
    <name evidence="2" type="ORF">GC097_21330</name>
</gene>
<dbReference type="EMBL" id="WHNZ01000045">
    <property type="protein sequence ID" value="NOV02548.1"/>
    <property type="molecule type" value="Genomic_DNA"/>
</dbReference>
<accession>A0ABX1ZSC9</accession>
<sequence length="74" mass="7853">MRGSRRRSGWCGLWGWCGGWYGADWVMRTLGLVRGLGGADSGAGTGQTERWDDGAVGGLGENGANGNYDPLFSR</sequence>
<feature type="region of interest" description="Disordered" evidence="1">
    <location>
        <begin position="38"/>
        <end position="74"/>
    </location>
</feature>
<name>A0ABX1ZSC9_9BACL</name>
<evidence type="ECO:0000313" key="3">
    <source>
        <dbReference type="Proteomes" id="UP000618579"/>
    </source>
</evidence>
<protein>
    <submittedName>
        <fullName evidence="2">Uncharacterized protein</fullName>
    </submittedName>
</protein>
<comment type="caution">
    <text evidence="2">The sequence shown here is derived from an EMBL/GenBank/DDBJ whole genome shotgun (WGS) entry which is preliminary data.</text>
</comment>
<evidence type="ECO:0000313" key="2">
    <source>
        <dbReference type="EMBL" id="NOV02548.1"/>
    </source>
</evidence>
<keyword evidence="3" id="KW-1185">Reference proteome</keyword>